<reference evidence="2" key="1">
    <citation type="journal article" date="2023" name="G3 (Bethesda)">
        <title>Genome assembly and association tests identify interacting loci associated with vigor, precocity, and sex in interspecific pistachio rootstocks.</title>
        <authorList>
            <person name="Palmer W."/>
            <person name="Jacygrad E."/>
            <person name="Sagayaradj S."/>
            <person name="Cavanaugh K."/>
            <person name="Han R."/>
            <person name="Bertier L."/>
            <person name="Beede B."/>
            <person name="Kafkas S."/>
            <person name="Golino D."/>
            <person name="Preece J."/>
            <person name="Michelmore R."/>
        </authorList>
    </citation>
    <scope>NUCLEOTIDE SEQUENCE [LARGE SCALE GENOMIC DNA]</scope>
</reference>
<accession>A0ACC0Y1J5</accession>
<protein>
    <submittedName>
        <fullName evidence="1">Uncharacterized protein</fullName>
    </submittedName>
</protein>
<dbReference type="EMBL" id="CM047744">
    <property type="protein sequence ID" value="KAJ0027519.1"/>
    <property type="molecule type" value="Genomic_DNA"/>
</dbReference>
<name>A0ACC0Y1J5_9ROSI</name>
<organism evidence="1 2">
    <name type="scientific">Pistacia integerrima</name>
    <dbReference type="NCBI Taxonomy" id="434235"/>
    <lineage>
        <taxon>Eukaryota</taxon>
        <taxon>Viridiplantae</taxon>
        <taxon>Streptophyta</taxon>
        <taxon>Embryophyta</taxon>
        <taxon>Tracheophyta</taxon>
        <taxon>Spermatophyta</taxon>
        <taxon>Magnoliopsida</taxon>
        <taxon>eudicotyledons</taxon>
        <taxon>Gunneridae</taxon>
        <taxon>Pentapetalae</taxon>
        <taxon>rosids</taxon>
        <taxon>malvids</taxon>
        <taxon>Sapindales</taxon>
        <taxon>Anacardiaceae</taxon>
        <taxon>Pistacia</taxon>
    </lineage>
</organism>
<dbReference type="Proteomes" id="UP001163603">
    <property type="component" value="Chromosome 9"/>
</dbReference>
<evidence type="ECO:0000313" key="2">
    <source>
        <dbReference type="Proteomes" id="UP001163603"/>
    </source>
</evidence>
<gene>
    <name evidence="1" type="ORF">Pint_35295</name>
</gene>
<comment type="caution">
    <text evidence="1">The sequence shown here is derived from an EMBL/GenBank/DDBJ whole genome shotgun (WGS) entry which is preliminary data.</text>
</comment>
<proteinExistence type="predicted"/>
<evidence type="ECO:0000313" key="1">
    <source>
        <dbReference type="EMBL" id="KAJ0027519.1"/>
    </source>
</evidence>
<sequence length="94" mass="10546">MEEACGHLKTLENELKNRFFGGEKIGVVDIVANFIGFWLGCIQEASGVAILTEEKFPKLHKWSGEFVSCDVVKENLPPRYKLIACLRSRFGASK</sequence>
<keyword evidence="2" id="KW-1185">Reference proteome</keyword>